<feature type="region of interest" description="Disordered" evidence="4">
    <location>
        <begin position="20"/>
        <end position="49"/>
    </location>
</feature>
<dbReference type="InterPro" id="IPR036736">
    <property type="entry name" value="ACP-like_sf"/>
</dbReference>
<dbReference type="Pfam" id="PF00501">
    <property type="entry name" value="AMP-binding"/>
    <property type="match status" value="3"/>
</dbReference>
<dbReference type="GO" id="GO:0016874">
    <property type="term" value="F:ligase activity"/>
    <property type="evidence" value="ECO:0007669"/>
    <property type="project" value="UniProtKB-KW"/>
</dbReference>
<dbReference type="GO" id="GO:0044550">
    <property type="term" value="P:secondary metabolite biosynthetic process"/>
    <property type="evidence" value="ECO:0007669"/>
    <property type="project" value="TreeGrafter"/>
</dbReference>
<dbReference type="InterPro" id="IPR001242">
    <property type="entry name" value="Condensation_dom"/>
</dbReference>
<evidence type="ECO:0000313" key="7">
    <source>
        <dbReference type="Proteomes" id="UP000777438"/>
    </source>
</evidence>
<evidence type="ECO:0000256" key="4">
    <source>
        <dbReference type="SAM" id="MobiDB-lite"/>
    </source>
</evidence>
<dbReference type="InterPro" id="IPR042099">
    <property type="entry name" value="ANL_N_sf"/>
</dbReference>
<dbReference type="InterPro" id="IPR023213">
    <property type="entry name" value="CAT-like_dom_sf"/>
</dbReference>
<reference evidence="6 7" key="1">
    <citation type="journal article" date="2021" name="Nat. Commun.">
        <title>Genetic determinants of endophytism in the Arabidopsis root mycobiome.</title>
        <authorList>
            <person name="Mesny F."/>
            <person name="Miyauchi S."/>
            <person name="Thiergart T."/>
            <person name="Pickel B."/>
            <person name="Atanasova L."/>
            <person name="Karlsson M."/>
            <person name="Huettel B."/>
            <person name="Barry K.W."/>
            <person name="Haridas S."/>
            <person name="Chen C."/>
            <person name="Bauer D."/>
            <person name="Andreopoulos W."/>
            <person name="Pangilinan J."/>
            <person name="LaButti K."/>
            <person name="Riley R."/>
            <person name="Lipzen A."/>
            <person name="Clum A."/>
            <person name="Drula E."/>
            <person name="Henrissat B."/>
            <person name="Kohler A."/>
            <person name="Grigoriev I.V."/>
            <person name="Martin F.M."/>
            <person name="Hacquard S."/>
        </authorList>
    </citation>
    <scope>NUCLEOTIDE SEQUENCE [LARGE SCALE GENOMIC DNA]</scope>
    <source>
        <strain evidence="6 7">MPI-CAGE-CH-0241</strain>
    </source>
</reference>
<dbReference type="Pfam" id="PF00550">
    <property type="entry name" value="PP-binding"/>
    <property type="match status" value="3"/>
</dbReference>
<dbReference type="GO" id="GO:0005737">
    <property type="term" value="C:cytoplasm"/>
    <property type="evidence" value="ECO:0007669"/>
    <property type="project" value="TreeGrafter"/>
</dbReference>
<dbReference type="InterPro" id="IPR045851">
    <property type="entry name" value="AMP-bd_C_sf"/>
</dbReference>
<evidence type="ECO:0000256" key="3">
    <source>
        <dbReference type="ARBA" id="ARBA00022598"/>
    </source>
</evidence>
<feature type="region of interest" description="Disordered" evidence="4">
    <location>
        <begin position="3838"/>
        <end position="3862"/>
    </location>
</feature>
<feature type="non-terminal residue" evidence="6">
    <location>
        <position position="1"/>
    </location>
</feature>
<feature type="domain" description="Carrier" evidence="5">
    <location>
        <begin position="4328"/>
        <end position="4404"/>
    </location>
</feature>
<dbReference type="FunFam" id="3.40.50.12780:FF:000024">
    <property type="entry name" value="Nonribosomal siderophore peptide synthase SidC"/>
    <property type="match status" value="1"/>
</dbReference>
<dbReference type="Gene3D" id="3.30.300.30">
    <property type="match status" value="3"/>
</dbReference>
<feature type="domain" description="Carrier" evidence="5">
    <location>
        <begin position="3165"/>
        <end position="3242"/>
    </location>
</feature>
<keyword evidence="3" id="KW-0436">Ligase</keyword>
<dbReference type="Gene3D" id="3.30.559.30">
    <property type="entry name" value="Nonribosomal peptide synthetase, condensation domain"/>
    <property type="match status" value="5"/>
</dbReference>
<dbReference type="Pfam" id="PF00668">
    <property type="entry name" value="Condensation"/>
    <property type="match status" value="5"/>
</dbReference>
<dbReference type="InterPro" id="IPR020845">
    <property type="entry name" value="AMP-binding_CS"/>
</dbReference>
<sequence>KTYDNMKTAELMPWLPITQLRPLHSRQQPANRELKTPPSGEKEHHEDDSQLLHWLSSLEPRPNGDTATKAFVKLVSRLVVLDPGEAYCIQDSIRGGFILACSASAGHKNENGDGAFSFIECEKNHDIPTDFSIGEGKALQLHINAVTGQVQLTAQPNVIPPAALEAVGLMLDDLIVGLQQGQGRQDTGRKWTQPSVLNFPPKDRPLALLHQEPTCSNNLQNEVDEIHQDEPALLHHWFEQRAAENPHRTALDFLVHLESGKRIQYTYQQVENAANALAAQLVSTSAQSQSQSQPSINTVSVLMGPCPELYISYLAALKAGMAFCPIPVDAPEERKKALMEDLKPVAVLEAAPTQSGLSSSLWSTTTTIISVIPYLAACDVKSERQPLSPPFCATETDVAYILYTSGTTGMPKGVAVSHVSVACTISALSAHYGFVSPKSPSPSEPIKWFQGAAPTFDISIFEIFWTLSTGSTLCCAPREFTLQDIDKVVTTFEADITNITPSFANLLDPLSIRGLMVGGETLNARLLQRFACHNPAATVGGDDRGQTPRGIYNGYGPTETAIYCIAQAHVPEEQRGSVLGTPLATCGCLIVDELAQSQAQTESLEPVPMGAIGELVITGPQVSRAGYLNRPEETACAFIDDPRWGRAYRTGDRARIVWDSRGEPIVEFLGRISDDQVKLSGRRVELGEIDSVLASKVEGIQETLSCVWKHQGAEAGSEKVVSLVVLDPRADLAFGFVRQGCIEAAQRHLPDYMRPFKIFQVVALPKSPSGKADRKAALTYVRETLTQDHQLHTSESTQDEATEYVEALPDTDDAILEEELLSTVCDILSDGSATTRVTLTATTPLAEAGMDSLRAMRLLRDIRRQWLSSGSTEHRHQHAHLQPPLALLLGSGASVRSVFFPSMQNVDDSTKLNAMEADVRSQLAEFSSRYATEALDKLNLASKTDIEMILPTTSTQSQLAMSFAMDRRNYISHSVLRLKPDVSAAALKTAVEMVVSEQAIYRCAILPCDDSLSPFAQTILAPEAWHKFVNNASRVVHRRTSASRVAADMKVWLESAEENISLDSQRLYHIQIIEPDADCESNSSSTGLLVISVAHCICDGASLEVLMTDIARRYAGLEPLPRQGIYEVVFEWASNVDPGTDKLWREFLNGWEPESFGSLSGNNVKPSSVGSGCDHEMVQYASGLPWQVLEDKSRALGASPLSVLQAAWSLLLHLFSEADTGDITFGSVISGHNLAAHAPTFSVVPCRVALPAMQTISQLLGSLAAHSKFAQSHRHTSFGNFKTLPYTTALALQAYHSPDPGSEHEFAESSPLFWTEIQNPAIRYDFSMFAELFPTDPHSPDRNGQFSNMTFKLTYRGDALSEVSATCIVKQLAALTETILGSMPGDMVQGLPGRLPRSLLSTEGTIPIPTKIEEEPSRQNQDRVELLHSQFENQAASTPDLLALSFYASLDSPPVELSYAELDARANGLASVLREEDVEIIPICLQRSVELYVAVLAILKAGSAWCPIDETSPVQRRTSLIARTQSKVLLTTTESLPLVEPCLAQESLQGVRVILIDQYANLKTSMRPDPRHSVLSSHRLSGKDLAYLLWTSGTTGEPKGVMIQHGAAAQAMRDLQIQVEHDKETGQVRTLQLSAYSFDVFVQDLFYTWGLAGSVISGTREVVLGTFTEFIWKSRPTHAHLTPSFGASITVDEIRGSTLQYVTFIGEKLTEDVAEAWAAPGITTRAYNTYGPAENAVVSTLRQFYGKSRDQAKAANVGFPLHHCTAYVVREVEVQQDKLKRWELVPRYGVGELALGGAQVAKGYLSNEAKTTKAFIQGGPGIDERIYLTGDMVRLNDHGFEFLGRNDDLVKITGIRIELSEISAACASVKDQEMAVEHVETLYLLRPGTDTGSSNKVVVTFVSVRKDNVDTGKIRAQVLQRARDMLPAYMVPGHIVVLETTMPRTASNKVDRKALQEIYKESNLSVLAGRDSSDHSTGDGQRTELQWTEAQLPVLQSIASNFNVALEPLSPGDSLAGLGFSSLQVTKLAWSLRRQLKCAVGVLDLMRCQFLGELVDVVLAKLPSQNAALPQSNDTKSPATSAETSWVAVVKEMLTKKLRGDMRPHDTLYVLPATPMQESLIVETMLEPRAYWAHRVFDFSHLGDIDGRRLKNAWTAAAKKFDILRTIFVPLTQLDIEPTEGHDNVVTWARQQGIQSTILQLVRGEPNVCWTWLSSEENQDLASWAEKLQMELAPTTTPRPPWSITFAEGQGKLMLSMHHALYDGVSSQILLDMVAKLYQKQAGDGSDNFVQLARGMELGLLPTASQRDEAATLWNSRLAELRKTSGVLNAPFPDLTQSRQQQPQRILLSRRVIPPSFFTAASGSPALPTLFQSAFGCVLASYLELKAVMFGQTVSQRILHPDLTRVMGPAMTTLPVIVRADSPSAKDLWSNMARDSSSLLRSTHNLHPVDIKKMLNQDSENRNAPFPGLFVYHPAQETPGDDTAQHMFREVDQALSLNVEHPLALNIFEADGTMELTGDGRRISQEQLELMLDQIVDQARVMAESPQLPLGQLQNRMDRNLISISGEATTDEVRAVELVDPTKSISLHASEHPEWIAAEEVIFEESDEIDDTIVTKTITYAQLDMLTNAIASRLAHEALLQPDDVVGMYLGRDITSLAATLAIFRGGYIYLPVDEDLPPARKRLLVRDAKAKLIITTKKLVRDLDLDLDSDPPVFLIPDGEDNVDIMLSWPLFERQPPTGHGGYLLYTSGSTGRPKGVRVSNSNLCHFIAAFSTRMIEPSPVTADLGGVGKYLNLASRAFDPHLTQLFVPWHLGHRVVIGKDRNAMLGSLQQVINELDITHFGSVPSVLTQLRLRPEDVPSVRVVTTGGEKASIELLDTWTKRFDHVDQDGQHQQVVLFNFYGPTEVTIGCLGHAVSRASNARNLGLPLQGLEALLLCPGTGDEQVVARRGQPGELCIAGPQVAMGYLNRPAENAKSFWATSLLGDNEKRVYRTGDMMRMMHDGTLEFLGRADHQAKIRGQRLELDEVVSFLKEAAVGEGDLDFAATIFTGDNDGSNKHQQLLGFVARNARSLLKGEIDAEVELLQNQGQALKLVLERIEQKCEAGLPAFMVPTMLWVSKIPYLSASGKVDTKLLAKLAVDFFASREDQQDRDGPASTAITNSGYVLDSNESLVVAAVEEAVDGKIKATATSTINSLGIDSLSALHLVSFLRKRGFSKLTIAEIISSSCTVGSIARLADREDLGRSASMSSVSVFRSPQQQTTDMLQEVGPLSMADLGPIPVGLNNVQIEAVLPCLPLQSALVARSLAWLSANSGGDDDRTAVDVPYVAEFHYRLSRGTDVARWKKAVELTAASEAMLRTCFVQREDDGRIFQVVLQSPPFSPFDGQRDSVDMVAQMNIRPPITMQIRETEDSGETVVSLKIHHALFDGVAIDVLRKRFEQRYDEDNSVLSSDNKSLNVLTNISAYCHLSNAQIESTKRSWQARLHGVRPCRVGAYNDNNEHGTMVRSTLCLSYTNSQLMAQLRTQSQQGGVSITPSSAFQLATALCLAQLTRQTSVVYGFVMSLRPLLDHVADGVGVFVGPCINTLVQTLSLQRRGEALPELAQRVHEAHIGACQGTMPFVSVNHIQRWAGSENQLFDSLLSINLVPEAVATNGEPEPGRMSALRTQSKSDMALAIDVDLHADGRILLTLSSSGALYESQLEGVGRLFEKIVFSSADKNAKVEHFVSAHLDTNAVPDRHHTPKSLDLEPSLEYKGYREALACVQATVCRLFRLKPSDISDDTKPTSLYQMGLDSITVLPFVKIINKSENIKLTPDVVIKARTIQGVARLVQEAKTRGSTAVNGSAQREGEARDDKASNSMNNKEMYEKSLERLAKDLMFIATPLQEGMLSASLAITGKAYTYTHTIQLSEQALGADTPSLGSFFAAVRDTVQACEILRTRFIFTQDDEAPWVGVVSPTEQSDLVSWEAVESGPPGKVQLSIHHALYDATSLQAVWRILSENYRRRLQSDDQDPKQAAKYLFRPFAKTVATAQGDSVAFWTNMVQYYSYMRLDFPGDSLQASSSFHFALGEEDLSILQTRCRALSVTTKAALQLAWAKVLCESLYGQADVVFGEVVSTGGGFDGDAVIVGPTINTVPIRAKLARQGITFNVAEALARVQKLSDDARGADAMASLRKIQTKWRWSSQDIEHAPASLFQSLFVFDGIIASTETLSESSTQPLFSPAQAQTESVQGDSDDDGPAYDDYPLIVSFRIKDNILHGKLRAKMVTNEVDTLGSRLEAAVKHIASCELQQPALDTSHMATIQKKNLAQNGRVINALANRSEMDNLTPKADAVMEVVRTVLGKRCMGKQIGYNTRLVNIGLDSILAIRLSRLLKKRMGISASVFEIIKGASVHDIVKSMTSTQKVEVRKPRQQLMAQEEELKGIVAKHLGLPRDFVKSVLPALAGQRAHLEQWLYNGKRFFEAPWVYRVDDSLNTRKVASCWTQLCQVHEALRTTFVWTGNATGLVQVTLSEQWVGEGRFTVVRDLSKPIQALIDGHIGEENNKPSDLRQPPARLSLLEALDGKAVVIRVHHALYDSWSIKMIEKDFNELLAFGKVLQTRAPFRDMVRQIRDIMQPDAEYSYWKHHLSHAQDTILHTGTERDASSASTSKSPLGPHFKASYSAVVPQSTIDALSRTNSNARTSASIILAYARTLRHFTKSSQPTFGLNHASRYLSSTDGTQTLDLTNASVPTLTVTPFCMDLDSQSSMVSSDEHLLDFVQAHLAELTKFAQSDCVQKLCPRFNCYINILYPEDNTAEVQDLDGRAGMKVLSRHKLREPLASDYFTITKASPTTVSTVEGLETSHLCPGRFFFNVIVHEGPDISVVVSGDDVLCDGDLTGVTNLVSYFGSELAK</sequence>
<dbReference type="InterPro" id="IPR006162">
    <property type="entry name" value="Ppantetheine_attach_site"/>
</dbReference>
<feature type="non-terminal residue" evidence="6">
    <location>
        <position position="4894"/>
    </location>
</feature>
<dbReference type="InterPro" id="IPR009081">
    <property type="entry name" value="PP-bd_ACP"/>
</dbReference>
<dbReference type="SUPFAM" id="SSF52777">
    <property type="entry name" value="CoA-dependent acyltransferases"/>
    <property type="match status" value="9"/>
</dbReference>
<dbReference type="GO" id="GO:0043041">
    <property type="term" value="P:amino acid activation for nonribosomal peptide biosynthetic process"/>
    <property type="evidence" value="ECO:0007669"/>
    <property type="project" value="TreeGrafter"/>
</dbReference>
<dbReference type="GO" id="GO:0031177">
    <property type="term" value="F:phosphopantetheine binding"/>
    <property type="evidence" value="ECO:0007669"/>
    <property type="project" value="TreeGrafter"/>
</dbReference>
<dbReference type="PROSITE" id="PS00012">
    <property type="entry name" value="PHOSPHOPANTETHEINE"/>
    <property type="match status" value="3"/>
</dbReference>
<evidence type="ECO:0000256" key="1">
    <source>
        <dbReference type="ARBA" id="ARBA00022450"/>
    </source>
</evidence>
<dbReference type="PROSITE" id="PS00455">
    <property type="entry name" value="AMP_BINDING"/>
    <property type="match status" value="3"/>
</dbReference>
<dbReference type="SUPFAM" id="SSF47336">
    <property type="entry name" value="ACP-like"/>
    <property type="match status" value="3"/>
</dbReference>
<proteinExistence type="predicted"/>
<dbReference type="NCBIfam" id="NF003417">
    <property type="entry name" value="PRK04813.1"/>
    <property type="match status" value="3"/>
</dbReference>
<dbReference type="SUPFAM" id="SSF56801">
    <property type="entry name" value="Acetyl-CoA synthetase-like"/>
    <property type="match status" value="3"/>
</dbReference>
<name>A0A9P8WBJ5_9HYPO</name>
<evidence type="ECO:0000313" key="6">
    <source>
        <dbReference type="EMBL" id="KAH6892510.1"/>
    </source>
</evidence>
<dbReference type="PANTHER" id="PTHR45527">
    <property type="entry name" value="NONRIBOSOMAL PEPTIDE SYNTHETASE"/>
    <property type="match status" value="1"/>
</dbReference>
<keyword evidence="2" id="KW-0597">Phosphoprotein</keyword>
<evidence type="ECO:0000259" key="5">
    <source>
        <dbReference type="PROSITE" id="PS50075"/>
    </source>
</evidence>
<dbReference type="Proteomes" id="UP000777438">
    <property type="component" value="Unassembled WGS sequence"/>
</dbReference>
<keyword evidence="7" id="KW-1185">Reference proteome</keyword>
<gene>
    <name evidence="6" type="ORF">B0T10DRAFT_594262</name>
</gene>
<dbReference type="Gene3D" id="3.40.50.12780">
    <property type="entry name" value="N-terminal domain of ligase-like"/>
    <property type="match status" value="3"/>
</dbReference>
<dbReference type="EMBL" id="JAGPYM010000007">
    <property type="protein sequence ID" value="KAH6892510.1"/>
    <property type="molecule type" value="Genomic_DNA"/>
</dbReference>
<feature type="region of interest" description="Disordered" evidence="4">
    <location>
        <begin position="4216"/>
        <end position="4239"/>
    </location>
</feature>
<evidence type="ECO:0000256" key="2">
    <source>
        <dbReference type="ARBA" id="ARBA00022553"/>
    </source>
</evidence>
<dbReference type="Gene3D" id="1.10.1200.10">
    <property type="entry name" value="ACP-like"/>
    <property type="match status" value="3"/>
</dbReference>
<dbReference type="InterPro" id="IPR000873">
    <property type="entry name" value="AMP-dep_synth/lig_dom"/>
</dbReference>
<dbReference type="Gene3D" id="3.30.559.10">
    <property type="entry name" value="Chloramphenicol acetyltransferase-like domain"/>
    <property type="match status" value="5"/>
</dbReference>
<feature type="compositionally biased region" description="Basic and acidic residues" evidence="4">
    <location>
        <begin position="3848"/>
        <end position="3857"/>
    </location>
</feature>
<keyword evidence="1" id="KW-0596">Phosphopantetheine</keyword>
<dbReference type="OrthoDB" id="416786at2759"/>
<feature type="compositionally biased region" description="Basic and acidic residues" evidence="4">
    <location>
        <begin position="32"/>
        <end position="49"/>
    </location>
</feature>
<protein>
    <recommendedName>
        <fullName evidence="5">Carrier domain-containing protein</fullName>
    </recommendedName>
</protein>
<accession>A0A9P8WBJ5</accession>
<dbReference type="PROSITE" id="PS50075">
    <property type="entry name" value="CARRIER"/>
    <property type="match status" value="2"/>
</dbReference>
<dbReference type="PANTHER" id="PTHR45527:SF2">
    <property type="entry name" value="FERRICROCIN SYNTHETASE (NONRIBOSOMAL PEPTIDE SIDEROPHORE SYNTHASE ) (EUROFUNG)"/>
    <property type="match status" value="1"/>
</dbReference>
<feature type="compositionally biased region" description="Polar residues" evidence="4">
    <location>
        <begin position="4216"/>
        <end position="4232"/>
    </location>
</feature>
<organism evidence="6 7">
    <name type="scientific">Thelonectria olida</name>
    <dbReference type="NCBI Taxonomy" id="1576542"/>
    <lineage>
        <taxon>Eukaryota</taxon>
        <taxon>Fungi</taxon>
        <taxon>Dikarya</taxon>
        <taxon>Ascomycota</taxon>
        <taxon>Pezizomycotina</taxon>
        <taxon>Sordariomycetes</taxon>
        <taxon>Hypocreomycetidae</taxon>
        <taxon>Hypocreales</taxon>
        <taxon>Nectriaceae</taxon>
        <taxon>Thelonectria</taxon>
    </lineage>
</organism>
<comment type="caution">
    <text evidence="6">The sequence shown here is derived from an EMBL/GenBank/DDBJ whole genome shotgun (WGS) entry which is preliminary data.</text>
</comment>